<sequence length="338" mass="38036">MNYNHSGARRGKPKRIVDPSLGTSSPCTQIPHNPYVYNHQQQVGANNGVPEYGFNVSETTSAYGFSPSTIGMSPTMQASMPAPGSAVPQDNAFTGSQFATQLLNEPLVANMAMKYGDALVGTGKQHLEKYFPITALKYYFAVDTDYVVVKLALLIFPFTQRDWSVKYEQDVPLQPRYEKNAPDMYIPTMAFLTYVVMAGLSLGTQERFTPEQLGIIASSALAWGLIELLVHTITLYIMNLETSLRTFDLLAYCGYKYVGINAALLLSLIFRRFGYYTGLIYYSISIAFFLIRSLKLRVIPEGHTSYTATGNKRRLYFILFVASLQPFLMWWLSYHLIE</sequence>
<feature type="transmembrane region" description="Helical" evidence="9">
    <location>
        <begin position="275"/>
        <end position="294"/>
    </location>
</feature>
<evidence type="ECO:0000313" key="11">
    <source>
        <dbReference type="Proteomes" id="UP000694866"/>
    </source>
</evidence>
<organism evidence="11 12">
    <name type="scientific">Fopius arisanus</name>
    <dbReference type="NCBI Taxonomy" id="64838"/>
    <lineage>
        <taxon>Eukaryota</taxon>
        <taxon>Metazoa</taxon>
        <taxon>Ecdysozoa</taxon>
        <taxon>Arthropoda</taxon>
        <taxon>Hexapoda</taxon>
        <taxon>Insecta</taxon>
        <taxon>Pterygota</taxon>
        <taxon>Neoptera</taxon>
        <taxon>Endopterygota</taxon>
        <taxon>Hymenoptera</taxon>
        <taxon>Apocrita</taxon>
        <taxon>Ichneumonoidea</taxon>
        <taxon>Braconidae</taxon>
        <taxon>Opiinae</taxon>
        <taxon>Fopius</taxon>
    </lineage>
</organism>
<keyword evidence="2 9" id="KW-0813">Transport</keyword>
<dbReference type="GO" id="GO:0000139">
    <property type="term" value="C:Golgi membrane"/>
    <property type="evidence" value="ECO:0007669"/>
    <property type="project" value="UniProtKB-SubCell"/>
</dbReference>
<name>A0A9R1TI98_9HYME</name>
<feature type="transmembrane region" description="Helical" evidence="9">
    <location>
        <begin position="215"/>
        <end position="237"/>
    </location>
</feature>
<feature type="transmembrane region" description="Helical" evidence="9">
    <location>
        <begin position="184"/>
        <end position="203"/>
    </location>
</feature>
<dbReference type="GO" id="GO:0006888">
    <property type="term" value="P:endoplasmic reticulum to Golgi vesicle-mediated transport"/>
    <property type="evidence" value="ECO:0007669"/>
    <property type="project" value="UniProtKB-UniRule"/>
</dbReference>
<evidence type="ECO:0000256" key="5">
    <source>
        <dbReference type="ARBA" id="ARBA00022927"/>
    </source>
</evidence>
<reference evidence="12" key="1">
    <citation type="submission" date="2025-08" db="UniProtKB">
        <authorList>
            <consortium name="RefSeq"/>
        </authorList>
    </citation>
    <scope>IDENTIFICATION</scope>
    <source>
        <strain evidence="12">USDA-PBARC FA_bdor</strain>
        <tissue evidence="12">Whole organism</tissue>
    </source>
</reference>
<comment type="function">
    <text evidence="9">Has a role in transport between endoplasmic reticulum and Golgi.</text>
</comment>
<dbReference type="PANTHER" id="PTHR14083:SF0">
    <property type="entry name" value="YIP1D-INTERACTING FACTOR 1, ISOFORM C"/>
    <property type="match status" value="1"/>
</dbReference>
<keyword evidence="5 9" id="KW-0653">Protein transport</keyword>
<dbReference type="PANTHER" id="PTHR14083">
    <property type="entry name" value="YIP1 INTERACTING FACTOR HOMOLOG YIF1 PROTEIN"/>
    <property type="match status" value="1"/>
</dbReference>
<dbReference type="GO" id="GO:0030134">
    <property type="term" value="C:COPII-coated ER to Golgi transport vesicle"/>
    <property type="evidence" value="ECO:0007669"/>
    <property type="project" value="TreeGrafter"/>
</dbReference>
<feature type="transmembrane region" description="Helical" evidence="9">
    <location>
        <begin position="249"/>
        <end position="269"/>
    </location>
</feature>
<evidence type="ECO:0000256" key="4">
    <source>
        <dbReference type="ARBA" id="ARBA00022824"/>
    </source>
</evidence>
<keyword evidence="4 9" id="KW-0256">Endoplasmic reticulum</keyword>
<keyword evidence="3 9" id="KW-0812">Transmembrane</keyword>
<proteinExistence type="inferred from homology"/>
<feature type="transmembrane region" description="Helical" evidence="9">
    <location>
        <begin position="315"/>
        <end position="337"/>
    </location>
</feature>
<dbReference type="CTD" id="43217"/>
<comment type="subcellular location">
    <subcellularLocation>
        <location evidence="9">Endoplasmic reticulum membrane</location>
        <topology evidence="9">Multi-pass membrane protein</topology>
    </subcellularLocation>
    <subcellularLocation>
        <location evidence="9">Golgi apparatus membrane</location>
        <topology evidence="9">Multi-pass membrane protein</topology>
    </subcellularLocation>
</comment>
<feature type="region of interest" description="Disordered" evidence="10">
    <location>
        <begin position="1"/>
        <end position="25"/>
    </location>
</feature>
<evidence type="ECO:0000256" key="3">
    <source>
        <dbReference type="ARBA" id="ARBA00022692"/>
    </source>
</evidence>
<dbReference type="Pfam" id="PF03878">
    <property type="entry name" value="YIF1"/>
    <property type="match status" value="1"/>
</dbReference>
<dbReference type="RefSeq" id="XP_011310127.1">
    <property type="nucleotide sequence ID" value="XM_011311825.1"/>
</dbReference>
<dbReference type="KEGG" id="fas:105270709"/>
<evidence type="ECO:0000256" key="2">
    <source>
        <dbReference type="ARBA" id="ARBA00022448"/>
    </source>
</evidence>
<keyword evidence="7 9" id="KW-0333">Golgi apparatus</keyword>
<gene>
    <name evidence="12" type="primary">Yif1</name>
</gene>
<comment type="similarity">
    <text evidence="1 9">Belongs to the YIF1 family.</text>
</comment>
<evidence type="ECO:0000256" key="8">
    <source>
        <dbReference type="ARBA" id="ARBA00023136"/>
    </source>
</evidence>
<evidence type="ECO:0000256" key="1">
    <source>
        <dbReference type="ARBA" id="ARBA00009727"/>
    </source>
</evidence>
<accession>A0A9R1TI98</accession>
<dbReference type="GO" id="GO:0015031">
    <property type="term" value="P:protein transport"/>
    <property type="evidence" value="ECO:0007669"/>
    <property type="project" value="UniProtKB-KW"/>
</dbReference>
<keyword evidence="11" id="KW-1185">Reference proteome</keyword>
<evidence type="ECO:0000256" key="6">
    <source>
        <dbReference type="ARBA" id="ARBA00022989"/>
    </source>
</evidence>
<keyword evidence="6 9" id="KW-1133">Transmembrane helix</keyword>
<dbReference type="AlphaFoldDB" id="A0A9R1TI98"/>
<dbReference type="Proteomes" id="UP000694866">
    <property type="component" value="Unplaced"/>
</dbReference>
<evidence type="ECO:0000256" key="10">
    <source>
        <dbReference type="SAM" id="MobiDB-lite"/>
    </source>
</evidence>
<protein>
    <recommendedName>
        <fullName evidence="9">Protein YIF1</fullName>
    </recommendedName>
</protein>
<dbReference type="GO" id="GO:0005789">
    <property type="term" value="C:endoplasmic reticulum membrane"/>
    <property type="evidence" value="ECO:0007669"/>
    <property type="project" value="UniProtKB-SubCell"/>
</dbReference>
<evidence type="ECO:0000256" key="9">
    <source>
        <dbReference type="RuleBase" id="RU368073"/>
    </source>
</evidence>
<evidence type="ECO:0000313" key="12">
    <source>
        <dbReference type="RefSeq" id="XP_011310127.1"/>
    </source>
</evidence>
<keyword evidence="8 9" id="KW-0472">Membrane</keyword>
<dbReference type="OrthoDB" id="337750at2759"/>
<dbReference type="GO" id="GO:0005793">
    <property type="term" value="C:endoplasmic reticulum-Golgi intermediate compartment"/>
    <property type="evidence" value="ECO:0007669"/>
    <property type="project" value="UniProtKB-UniRule"/>
</dbReference>
<dbReference type="GeneID" id="105270709"/>
<evidence type="ECO:0000256" key="7">
    <source>
        <dbReference type="ARBA" id="ARBA00023034"/>
    </source>
</evidence>
<dbReference type="InterPro" id="IPR005578">
    <property type="entry name" value="Yif1_fam"/>
</dbReference>